<dbReference type="InterPro" id="IPR019734">
    <property type="entry name" value="TPR_rpt"/>
</dbReference>
<feature type="repeat" description="TPR" evidence="1">
    <location>
        <begin position="182"/>
        <end position="215"/>
    </location>
</feature>
<dbReference type="EMBL" id="JACSPQ010000002">
    <property type="protein sequence ID" value="MBD8001807.1"/>
    <property type="molecule type" value="Genomic_DNA"/>
</dbReference>
<evidence type="ECO:0000313" key="3">
    <source>
        <dbReference type="EMBL" id="MBD8001807.1"/>
    </source>
</evidence>
<keyword evidence="2" id="KW-1133">Transmembrane helix</keyword>
<feature type="transmembrane region" description="Helical" evidence="2">
    <location>
        <begin position="364"/>
        <end position="385"/>
    </location>
</feature>
<keyword evidence="2" id="KW-0812">Transmembrane</keyword>
<dbReference type="Proteomes" id="UP000616346">
    <property type="component" value="Unassembled WGS sequence"/>
</dbReference>
<sequence length="550" mass="64234">MKLKIHIFVVMTVLCLFSCTRRGSGGYSMSLLMLEDSLNAMPEKYLNRIIDIDTASLNKADKALYYALLVQAKALVPDTPLQLSNQSDEALSYFLGQKDSARLCSLYFSLGKVYADNYAFFRANSSYNQAEKYVRNDSRMLFSIKLGEASIYHFKMMYRMEEECLQQALHIAVLLKDSVLTAEALHELAKLHLTENNYSESDNYLRRALQLLPSRKSALRAEYYKDLGKIYLAMNKLDSALYYVDIALQNDSSFNFKLSCNLIQGNIFLKMHRLNDAERILMQDIDKLPLNWKRDTYYKMSLLKDAEKDYQTAFLYAKKSIGCRDSLDMNNKIGYISNLNAFQEHDRQQQRIVRINMELAEQKLAYYKLAVSLFLILGVGILIVYRVKRAKRKIEVTLKEKEEIMVDLQNSRCEAEHRYQQEKDDREALEVESLNQRTEYYKRLNALTVPILIKSQNSQGFMHLKKEDWDIIVQNTNACFNNFTYRLKEAFPQLTSEEVHFICLLKMELPLSLLSDVYHIAKGSISRKKMRLKEKMKIENMTLDDFIRQF</sequence>
<comment type="caution">
    <text evidence="3">The sequence shown here is derived from an EMBL/GenBank/DDBJ whole genome shotgun (WGS) entry which is preliminary data.</text>
</comment>
<dbReference type="Gene3D" id="1.25.40.10">
    <property type="entry name" value="Tetratricopeptide repeat domain"/>
    <property type="match status" value="1"/>
</dbReference>
<proteinExistence type="predicted"/>
<keyword evidence="1" id="KW-0802">TPR repeat</keyword>
<dbReference type="PROSITE" id="PS50005">
    <property type="entry name" value="TPR"/>
    <property type="match status" value="2"/>
</dbReference>
<keyword evidence="4" id="KW-1185">Reference proteome</keyword>
<organism evidence="3 4">
    <name type="scientific">Phocaeicola faecium</name>
    <dbReference type="NCBI Taxonomy" id="2762213"/>
    <lineage>
        <taxon>Bacteria</taxon>
        <taxon>Pseudomonadati</taxon>
        <taxon>Bacteroidota</taxon>
        <taxon>Bacteroidia</taxon>
        <taxon>Bacteroidales</taxon>
        <taxon>Bacteroidaceae</taxon>
        <taxon>Phocaeicola</taxon>
    </lineage>
</organism>
<evidence type="ECO:0000256" key="1">
    <source>
        <dbReference type="PROSITE-ProRule" id="PRU00339"/>
    </source>
</evidence>
<dbReference type="SMART" id="SM00028">
    <property type="entry name" value="TPR"/>
    <property type="match status" value="3"/>
</dbReference>
<gene>
    <name evidence="3" type="ORF">H9626_06170</name>
</gene>
<protein>
    <submittedName>
        <fullName evidence="3">Tetratricopeptide repeat protein</fullName>
    </submittedName>
</protein>
<name>A0ABR8VAU3_9BACT</name>
<evidence type="ECO:0000256" key="2">
    <source>
        <dbReference type="SAM" id="Phobius"/>
    </source>
</evidence>
<reference evidence="3 4" key="1">
    <citation type="submission" date="2020-08" db="EMBL/GenBank/DDBJ databases">
        <title>A Genomic Blueprint of the Chicken Gut Microbiome.</title>
        <authorList>
            <person name="Gilroy R."/>
            <person name="Ravi A."/>
            <person name="Getino M."/>
            <person name="Pursley I."/>
            <person name="Horton D.L."/>
            <person name="Alikhan N.-F."/>
            <person name="Baker D."/>
            <person name="Gharbi K."/>
            <person name="Hall N."/>
            <person name="Watson M."/>
            <person name="Adriaenssens E.M."/>
            <person name="Foster-Nyarko E."/>
            <person name="Jarju S."/>
            <person name="Secka A."/>
            <person name="Antonio M."/>
            <person name="Oren A."/>
            <person name="Chaudhuri R."/>
            <person name="La Ragione R.M."/>
            <person name="Hildebrand F."/>
            <person name="Pallen M.J."/>
        </authorList>
    </citation>
    <scope>NUCLEOTIDE SEQUENCE [LARGE SCALE GENOMIC DNA]</scope>
    <source>
        <strain evidence="3 4">Sa1YUN3</strain>
    </source>
</reference>
<feature type="repeat" description="TPR" evidence="1">
    <location>
        <begin position="221"/>
        <end position="254"/>
    </location>
</feature>
<dbReference type="SUPFAM" id="SSF48452">
    <property type="entry name" value="TPR-like"/>
    <property type="match status" value="1"/>
</dbReference>
<accession>A0ABR8VAU3</accession>
<keyword evidence="2" id="KW-0472">Membrane</keyword>
<dbReference type="RefSeq" id="WP_191709934.1">
    <property type="nucleotide sequence ID" value="NZ_JACSPQ010000002.1"/>
</dbReference>
<dbReference type="InterPro" id="IPR011990">
    <property type="entry name" value="TPR-like_helical_dom_sf"/>
</dbReference>
<evidence type="ECO:0000313" key="4">
    <source>
        <dbReference type="Proteomes" id="UP000616346"/>
    </source>
</evidence>